<dbReference type="Pfam" id="PF06470">
    <property type="entry name" value="SMC_hinge"/>
    <property type="match status" value="1"/>
</dbReference>
<dbReference type="EMBL" id="JAAPAO010001323">
    <property type="protein sequence ID" value="KAF4650181.1"/>
    <property type="molecule type" value="Genomic_DNA"/>
</dbReference>
<evidence type="ECO:0000313" key="6">
    <source>
        <dbReference type="EMBL" id="KAF4650181.1"/>
    </source>
</evidence>
<dbReference type="GO" id="GO:0005524">
    <property type="term" value="F:ATP binding"/>
    <property type="evidence" value="ECO:0007669"/>
    <property type="project" value="UniProtKB-KW"/>
</dbReference>
<dbReference type="PANTHER" id="PTHR18937">
    <property type="entry name" value="STRUCTURAL MAINTENANCE OF CHROMOSOMES SMC FAMILY MEMBER"/>
    <property type="match status" value="1"/>
</dbReference>
<dbReference type="GO" id="GO:0007076">
    <property type="term" value="P:mitotic chromosome condensation"/>
    <property type="evidence" value="ECO:0007669"/>
    <property type="project" value="TreeGrafter"/>
</dbReference>
<reference evidence="6 7" key="1">
    <citation type="submission" date="2020-04" db="EMBL/GenBank/DDBJ databases">
        <title>Perkinsus chesapeaki whole genome sequence.</title>
        <authorList>
            <person name="Bogema D.R."/>
        </authorList>
    </citation>
    <scope>NUCLEOTIDE SEQUENCE [LARGE SCALE GENOMIC DNA]</scope>
    <source>
        <strain evidence="6">ATCC PRA-425</strain>
    </source>
</reference>
<organism evidence="6 7">
    <name type="scientific">Perkinsus chesapeaki</name>
    <name type="common">Clam parasite</name>
    <name type="synonym">Perkinsus andrewsi</name>
    <dbReference type="NCBI Taxonomy" id="330153"/>
    <lineage>
        <taxon>Eukaryota</taxon>
        <taxon>Sar</taxon>
        <taxon>Alveolata</taxon>
        <taxon>Perkinsozoa</taxon>
        <taxon>Perkinsea</taxon>
        <taxon>Perkinsida</taxon>
        <taxon>Perkinsidae</taxon>
        <taxon>Perkinsus</taxon>
    </lineage>
</organism>
<dbReference type="Gene3D" id="1.20.1060.20">
    <property type="match status" value="1"/>
</dbReference>
<keyword evidence="4" id="KW-0175">Coiled coil</keyword>
<feature type="domain" description="SMC hinge" evidence="5">
    <location>
        <begin position="114"/>
        <end position="227"/>
    </location>
</feature>
<dbReference type="Gene3D" id="3.30.70.1620">
    <property type="match status" value="1"/>
</dbReference>
<evidence type="ECO:0000256" key="4">
    <source>
        <dbReference type="SAM" id="Coils"/>
    </source>
</evidence>
<dbReference type="SMART" id="SM00968">
    <property type="entry name" value="SMC_hinge"/>
    <property type="match status" value="1"/>
</dbReference>
<protein>
    <recommendedName>
        <fullName evidence="5">SMC hinge domain-containing protein</fullName>
    </recommendedName>
</protein>
<dbReference type="SUPFAM" id="SSF75553">
    <property type="entry name" value="Smc hinge domain"/>
    <property type="match status" value="1"/>
</dbReference>
<keyword evidence="7" id="KW-1185">Reference proteome</keyword>
<accession>A0A7J6KUG3</accession>
<dbReference type="Proteomes" id="UP000591131">
    <property type="component" value="Unassembled WGS sequence"/>
</dbReference>
<dbReference type="InterPro" id="IPR036277">
    <property type="entry name" value="SMC_hinge_sf"/>
</dbReference>
<dbReference type="OrthoDB" id="5575062at2759"/>
<evidence type="ECO:0000256" key="2">
    <source>
        <dbReference type="ARBA" id="ARBA00022840"/>
    </source>
</evidence>
<feature type="coiled-coil region" evidence="4">
    <location>
        <begin position="277"/>
        <end position="314"/>
    </location>
</feature>
<evidence type="ECO:0000313" key="7">
    <source>
        <dbReference type="Proteomes" id="UP000591131"/>
    </source>
</evidence>
<keyword evidence="1" id="KW-0547">Nucleotide-binding</keyword>
<keyword evidence="2" id="KW-0067">ATP-binding</keyword>
<gene>
    <name evidence="6" type="ORF">FOL47_001394</name>
</gene>
<evidence type="ECO:0000256" key="1">
    <source>
        <dbReference type="ARBA" id="ARBA00022741"/>
    </source>
</evidence>
<dbReference type="AlphaFoldDB" id="A0A7J6KUG3"/>
<name>A0A7J6KUG3_PERCH</name>
<dbReference type="PANTHER" id="PTHR18937:SF172">
    <property type="entry name" value="STRUCTURAL MAINTENANCE OF CHROMOSOMES PROTEIN"/>
    <property type="match status" value="1"/>
</dbReference>
<evidence type="ECO:0000259" key="5">
    <source>
        <dbReference type="SMART" id="SM00968"/>
    </source>
</evidence>
<dbReference type="InterPro" id="IPR010935">
    <property type="entry name" value="SMC_hinge"/>
</dbReference>
<proteinExistence type="predicted"/>
<sequence length="317" mass="35504">MKQKKHITDKVSAAQGQRTRIENEKQIMVDKLHQREEAIEESKKIFEQYSARIRQNEERIVAIHDALAQNGAEGTDLLTKIDYTQVKMQESGGSQGAPNLRRVIMQASKSGQLKGVYGRLGDLGTVDEMYDVAACTAAGQRLDHIVVENTECAQAVIEFCKKRKLGRVSCIILDQIKEPRWNGNPPEDTKRLIDLIKPNEPKFRAGFIFGVSDTLVAKDLSQAQRVGHGEASGGRRYRVVTLDGKLVETSGVMSAGGRVQKGLFGAQRGKDPESGSYQKLEQQVTRLKQKLEELKTARQKLTNERLELQDMNRQMKA</sequence>
<feature type="non-terminal residue" evidence="6">
    <location>
        <position position="1"/>
    </location>
</feature>
<evidence type="ECO:0000256" key="3">
    <source>
        <dbReference type="ARBA" id="ARBA00023242"/>
    </source>
</evidence>
<dbReference type="GO" id="GO:0000796">
    <property type="term" value="C:condensin complex"/>
    <property type="evidence" value="ECO:0007669"/>
    <property type="project" value="TreeGrafter"/>
</dbReference>
<keyword evidence="3" id="KW-0539">Nucleus</keyword>
<comment type="caution">
    <text evidence="6">The sequence shown here is derived from an EMBL/GenBank/DDBJ whole genome shotgun (WGS) entry which is preliminary data.</text>
</comment>